<name>A0A7K4XIY3_REGSA</name>
<dbReference type="AlphaFoldDB" id="A0A7K4XIY3"/>
<dbReference type="Gene3D" id="3.40.50.1000">
    <property type="entry name" value="HAD superfamily/HAD-like"/>
    <property type="match status" value="1"/>
</dbReference>
<accession>A0A7K4XIY3</accession>
<dbReference type="InterPro" id="IPR052898">
    <property type="entry name" value="ACAD10-like"/>
</dbReference>
<evidence type="ECO:0000313" key="2">
    <source>
        <dbReference type="Proteomes" id="UP000529728"/>
    </source>
</evidence>
<dbReference type="GO" id="GO:0016787">
    <property type="term" value="F:hydrolase activity"/>
    <property type="evidence" value="ECO:0007669"/>
    <property type="project" value="UniProtKB-KW"/>
</dbReference>
<reference evidence="1 2" key="1">
    <citation type="submission" date="2019-09" db="EMBL/GenBank/DDBJ databases">
        <title>Bird 10,000 Genomes (B10K) Project - Family phase.</title>
        <authorList>
            <person name="Zhang G."/>
        </authorList>
    </citation>
    <scope>NUCLEOTIDE SEQUENCE [LARGE SCALE GENOMIC DNA]</scope>
    <source>
        <strain evidence="1">B10K-DU-001-18</strain>
        <tissue evidence="1">Muscle</tissue>
    </source>
</reference>
<proteinExistence type="predicted"/>
<feature type="non-terminal residue" evidence="1">
    <location>
        <position position="65"/>
    </location>
</feature>
<dbReference type="InterPro" id="IPR036412">
    <property type="entry name" value="HAD-like_sf"/>
</dbReference>
<dbReference type="Proteomes" id="UP000529728">
    <property type="component" value="Unassembled WGS sequence"/>
</dbReference>
<keyword evidence="1" id="KW-0378">Hydrolase</keyword>
<dbReference type="PANTHER" id="PTHR47829">
    <property type="entry name" value="HYDROLASE, PUTATIVE (AFU_ORTHOLOGUE AFUA_1G12880)-RELATED"/>
    <property type="match status" value="1"/>
</dbReference>
<keyword evidence="2" id="KW-1185">Reference proteome</keyword>
<comment type="caution">
    <text evidence="1">The sequence shown here is derived from an EMBL/GenBank/DDBJ whole genome shotgun (WGS) entry which is preliminary data.</text>
</comment>
<feature type="non-terminal residue" evidence="1">
    <location>
        <position position="1"/>
    </location>
</feature>
<sequence length="65" mass="7330">GFRTGLLANSWLDDGPGRSLAAALRERLRRRFDLLLESCRLGMAKPDPGIYRHALEALRARPQEV</sequence>
<dbReference type="EMBL" id="VWZN01010855">
    <property type="protein sequence ID" value="NWR46925.1"/>
    <property type="molecule type" value="Genomic_DNA"/>
</dbReference>
<evidence type="ECO:0000313" key="1">
    <source>
        <dbReference type="EMBL" id="NWR46925.1"/>
    </source>
</evidence>
<organism evidence="1 2">
    <name type="scientific">Regulus satrapa</name>
    <name type="common">Golden-crowned kinglet</name>
    <dbReference type="NCBI Taxonomy" id="13245"/>
    <lineage>
        <taxon>Eukaryota</taxon>
        <taxon>Metazoa</taxon>
        <taxon>Chordata</taxon>
        <taxon>Craniata</taxon>
        <taxon>Vertebrata</taxon>
        <taxon>Euteleostomi</taxon>
        <taxon>Archelosauria</taxon>
        <taxon>Archosauria</taxon>
        <taxon>Dinosauria</taxon>
        <taxon>Saurischia</taxon>
        <taxon>Theropoda</taxon>
        <taxon>Coelurosauria</taxon>
        <taxon>Aves</taxon>
        <taxon>Neognathae</taxon>
        <taxon>Neoaves</taxon>
        <taxon>Telluraves</taxon>
        <taxon>Australaves</taxon>
        <taxon>Passeriformes</taxon>
        <taxon>Regulidae</taxon>
        <taxon>Regulus</taxon>
    </lineage>
</organism>
<gene>
    <name evidence="1" type="primary">Ephx2</name>
    <name evidence="1" type="ORF">REGSAT_R12628</name>
</gene>
<dbReference type="SUPFAM" id="SSF56784">
    <property type="entry name" value="HAD-like"/>
    <property type="match status" value="1"/>
</dbReference>
<dbReference type="InterPro" id="IPR023214">
    <property type="entry name" value="HAD_sf"/>
</dbReference>
<dbReference type="PANTHER" id="PTHR47829:SF1">
    <property type="entry name" value="HAD FAMILY PHOSPHATASE"/>
    <property type="match status" value="1"/>
</dbReference>
<protein>
    <submittedName>
        <fullName evidence="1">HYES hydrolase</fullName>
    </submittedName>
</protein>